<name>A0AAN6RUX2_9PEZI</name>
<feature type="compositionally biased region" description="Low complexity" evidence="1">
    <location>
        <begin position="24"/>
        <end position="55"/>
    </location>
</feature>
<evidence type="ECO:0000256" key="2">
    <source>
        <dbReference type="SAM" id="SignalP"/>
    </source>
</evidence>
<keyword evidence="2" id="KW-0732">Signal</keyword>
<keyword evidence="4" id="KW-1185">Reference proteome</keyword>
<dbReference type="EMBL" id="MU855474">
    <property type="protein sequence ID" value="KAK3903006.1"/>
    <property type="molecule type" value="Genomic_DNA"/>
</dbReference>
<organism evidence="3 4">
    <name type="scientific">Staphylotrichum tortipilum</name>
    <dbReference type="NCBI Taxonomy" id="2831512"/>
    <lineage>
        <taxon>Eukaryota</taxon>
        <taxon>Fungi</taxon>
        <taxon>Dikarya</taxon>
        <taxon>Ascomycota</taxon>
        <taxon>Pezizomycotina</taxon>
        <taxon>Sordariomycetes</taxon>
        <taxon>Sordariomycetidae</taxon>
        <taxon>Sordariales</taxon>
        <taxon>Chaetomiaceae</taxon>
        <taxon>Staphylotrichum</taxon>
    </lineage>
</organism>
<sequence length="114" mass="11354">MKLLTLLTPTLLLLLPSALALPLDPASAPDATPSPTDLPAPSSTAATAPEESATGAAGGGKIPTAIQAANNGTPHCKTAALEELCTSVSSGAYCDSAGFHCNLMPSCKSVCWCD</sequence>
<feature type="signal peptide" evidence="2">
    <location>
        <begin position="1"/>
        <end position="20"/>
    </location>
</feature>
<proteinExistence type="predicted"/>
<evidence type="ECO:0000313" key="4">
    <source>
        <dbReference type="Proteomes" id="UP001303889"/>
    </source>
</evidence>
<evidence type="ECO:0000256" key="1">
    <source>
        <dbReference type="SAM" id="MobiDB-lite"/>
    </source>
</evidence>
<gene>
    <name evidence="3" type="ORF">C8A05DRAFT_33251</name>
</gene>
<feature type="chain" id="PRO_5042967166" evidence="2">
    <location>
        <begin position="21"/>
        <end position="114"/>
    </location>
</feature>
<dbReference type="AlphaFoldDB" id="A0AAN6RUX2"/>
<reference evidence="3" key="1">
    <citation type="journal article" date="2023" name="Mol. Phylogenet. Evol.">
        <title>Genome-scale phylogeny and comparative genomics of the fungal order Sordariales.</title>
        <authorList>
            <person name="Hensen N."/>
            <person name="Bonometti L."/>
            <person name="Westerberg I."/>
            <person name="Brannstrom I.O."/>
            <person name="Guillou S."/>
            <person name="Cros-Aarteil S."/>
            <person name="Calhoun S."/>
            <person name="Haridas S."/>
            <person name="Kuo A."/>
            <person name="Mondo S."/>
            <person name="Pangilinan J."/>
            <person name="Riley R."/>
            <person name="LaButti K."/>
            <person name="Andreopoulos B."/>
            <person name="Lipzen A."/>
            <person name="Chen C."/>
            <person name="Yan M."/>
            <person name="Daum C."/>
            <person name="Ng V."/>
            <person name="Clum A."/>
            <person name="Steindorff A."/>
            <person name="Ohm R.A."/>
            <person name="Martin F."/>
            <person name="Silar P."/>
            <person name="Natvig D.O."/>
            <person name="Lalanne C."/>
            <person name="Gautier V."/>
            <person name="Ament-Velasquez S.L."/>
            <person name="Kruys A."/>
            <person name="Hutchinson M.I."/>
            <person name="Powell A.J."/>
            <person name="Barry K."/>
            <person name="Miller A.N."/>
            <person name="Grigoriev I.V."/>
            <person name="Debuchy R."/>
            <person name="Gladieux P."/>
            <person name="Hiltunen Thoren M."/>
            <person name="Johannesson H."/>
        </authorList>
    </citation>
    <scope>NUCLEOTIDE SEQUENCE</scope>
    <source>
        <strain evidence="3">CBS 103.79</strain>
    </source>
</reference>
<protein>
    <submittedName>
        <fullName evidence="3">Uncharacterized protein</fullName>
    </submittedName>
</protein>
<reference evidence="3" key="2">
    <citation type="submission" date="2023-05" db="EMBL/GenBank/DDBJ databases">
        <authorList>
            <consortium name="Lawrence Berkeley National Laboratory"/>
            <person name="Steindorff A."/>
            <person name="Hensen N."/>
            <person name="Bonometti L."/>
            <person name="Westerberg I."/>
            <person name="Brannstrom I.O."/>
            <person name="Guillou S."/>
            <person name="Cros-Aarteil S."/>
            <person name="Calhoun S."/>
            <person name="Haridas S."/>
            <person name="Kuo A."/>
            <person name="Mondo S."/>
            <person name="Pangilinan J."/>
            <person name="Riley R."/>
            <person name="Labutti K."/>
            <person name="Andreopoulos B."/>
            <person name="Lipzen A."/>
            <person name="Chen C."/>
            <person name="Yanf M."/>
            <person name="Daum C."/>
            <person name="Ng V."/>
            <person name="Clum A."/>
            <person name="Ohm R."/>
            <person name="Martin F."/>
            <person name="Silar P."/>
            <person name="Natvig D."/>
            <person name="Lalanne C."/>
            <person name="Gautier V."/>
            <person name="Ament-Velasquez S.L."/>
            <person name="Kruys A."/>
            <person name="Hutchinson M.I."/>
            <person name="Powell A.J."/>
            <person name="Barry K."/>
            <person name="Miller A.N."/>
            <person name="Grigoriev I.V."/>
            <person name="Debuchy R."/>
            <person name="Gladieux P."/>
            <person name="Thoren M.H."/>
            <person name="Johannesson H."/>
        </authorList>
    </citation>
    <scope>NUCLEOTIDE SEQUENCE</scope>
    <source>
        <strain evidence="3">CBS 103.79</strain>
    </source>
</reference>
<accession>A0AAN6RUX2</accession>
<comment type="caution">
    <text evidence="3">The sequence shown here is derived from an EMBL/GenBank/DDBJ whole genome shotgun (WGS) entry which is preliminary data.</text>
</comment>
<dbReference type="Proteomes" id="UP001303889">
    <property type="component" value="Unassembled WGS sequence"/>
</dbReference>
<evidence type="ECO:0000313" key="3">
    <source>
        <dbReference type="EMBL" id="KAK3903006.1"/>
    </source>
</evidence>
<feature type="region of interest" description="Disordered" evidence="1">
    <location>
        <begin position="24"/>
        <end position="64"/>
    </location>
</feature>